<dbReference type="Proteomes" id="UP000015100">
    <property type="component" value="Unassembled WGS sequence"/>
</dbReference>
<dbReference type="HOGENOM" id="CLU_1408707_0_0_1"/>
<dbReference type="InterPro" id="IPR001810">
    <property type="entry name" value="F-box_dom"/>
</dbReference>
<dbReference type="AlphaFoldDB" id="S8C927"/>
<dbReference type="EMBL" id="AQGS01000057">
    <property type="protein sequence ID" value="EPS44187.1"/>
    <property type="molecule type" value="Genomic_DNA"/>
</dbReference>
<protein>
    <recommendedName>
        <fullName evidence="1">F-box domain-containing protein</fullName>
    </recommendedName>
</protein>
<comment type="caution">
    <text evidence="2">The sequence shown here is derived from an EMBL/GenBank/DDBJ whole genome shotgun (WGS) entry which is preliminary data.</text>
</comment>
<dbReference type="Pfam" id="PF00646">
    <property type="entry name" value="F-box"/>
    <property type="match status" value="1"/>
</dbReference>
<accession>S8C927</accession>
<sequence>MSVILALPVELQSQILNWLPLIDQIHASKVCGRWRDLILHSKSFLKSRYSNVNMMLGVHHIICLESKCFSCTVRGQGTREYYFLGERIDEPFMDEPLFAPWAWNDEHAKGRLSTLEVDMFTAVPGAYRHTWTGYSEFGQTVTVREFIEKVLKPVLDTANEPPLENAKVRDLEGTLTFFIGLQVLAAAFTLTGG</sequence>
<feature type="domain" description="F-box" evidence="1">
    <location>
        <begin position="1"/>
        <end position="47"/>
    </location>
</feature>
<organism evidence="2 3">
    <name type="scientific">Dactylellina haptotyla (strain CBS 200.50)</name>
    <name type="common">Nematode-trapping fungus</name>
    <name type="synonym">Monacrosporium haptotylum</name>
    <dbReference type="NCBI Taxonomy" id="1284197"/>
    <lineage>
        <taxon>Eukaryota</taxon>
        <taxon>Fungi</taxon>
        <taxon>Dikarya</taxon>
        <taxon>Ascomycota</taxon>
        <taxon>Pezizomycotina</taxon>
        <taxon>Orbiliomycetes</taxon>
        <taxon>Orbiliales</taxon>
        <taxon>Orbiliaceae</taxon>
        <taxon>Dactylellina</taxon>
    </lineage>
</organism>
<reference evidence="2 3" key="1">
    <citation type="journal article" date="2013" name="PLoS Genet.">
        <title>Genomic mechanisms accounting for the adaptation to parasitism in nematode-trapping fungi.</title>
        <authorList>
            <person name="Meerupati T."/>
            <person name="Andersson K.M."/>
            <person name="Friman E."/>
            <person name="Kumar D."/>
            <person name="Tunlid A."/>
            <person name="Ahren D."/>
        </authorList>
    </citation>
    <scope>NUCLEOTIDE SEQUENCE [LARGE SCALE GENOMIC DNA]</scope>
    <source>
        <strain evidence="2 3">CBS 200.50</strain>
    </source>
</reference>
<dbReference type="OMA" id="ANWINRM"/>
<reference evidence="3" key="2">
    <citation type="submission" date="2013-04" db="EMBL/GenBank/DDBJ databases">
        <title>Genomic mechanisms accounting for the adaptation to parasitism in nematode-trapping fungi.</title>
        <authorList>
            <person name="Ahren D.G."/>
        </authorList>
    </citation>
    <scope>NUCLEOTIDE SEQUENCE [LARGE SCALE GENOMIC DNA]</scope>
    <source>
        <strain evidence="3">CBS 200.50</strain>
    </source>
</reference>
<proteinExistence type="predicted"/>
<gene>
    <name evidence="2" type="ORF">H072_1826</name>
</gene>
<evidence type="ECO:0000259" key="1">
    <source>
        <dbReference type="PROSITE" id="PS50181"/>
    </source>
</evidence>
<dbReference type="Gene3D" id="1.20.1280.50">
    <property type="match status" value="1"/>
</dbReference>
<name>S8C927_DACHA</name>
<dbReference type="InterPro" id="IPR036047">
    <property type="entry name" value="F-box-like_dom_sf"/>
</dbReference>
<keyword evidence="3" id="KW-1185">Reference proteome</keyword>
<dbReference type="OrthoDB" id="5281133at2759"/>
<dbReference type="SMART" id="SM00256">
    <property type="entry name" value="FBOX"/>
    <property type="match status" value="1"/>
</dbReference>
<evidence type="ECO:0000313" key="3">
    <source>
        <dbReference type="Proteomes" id="UP000015100"/>
    </source>
</evidence>
<evidence type="ECO:0000313" key="2">
    <source>
        <dbReference type="EMBL" id="EPS44187.1"/>
    </source>
</evidence>
<dbReference type="SUPFAM" id="SSF81383">
    <property type="entry name" value="F-box domain"/>
    <property type="match status" value="1"/>
</dbReference>
<dbReference type="PROSITE" id="PS50181">
    <property type="entry name" value="FBOX"/>
    <property type="match status" value="1"/>
</dbReference>